<dbReference type="OrthoDB" id="6159439at2759"/>
<feature type="non-terminal residue" evidence="3">
    <location>
        <position position="1"/>
    </location>
</feature>
<dbReference type="GeneID" id="106539952"/>
<feature type="compositionally biased region" description="Low complexity" evidence="1">
    <location>
        <begin position="1"/>
        <end position="12"/>
    </location>
</feature>
<proteinExistence type="predicted"/>
<dbReference type="Proteomes" id="UP000504617">
    <property type="component" value="Unplaced"/>
</dbReference>
<feature type="region of interest" description="Disordered" evidence="1">
    <location>
        <begin position="1"/>
        <end position="44"/>
    </location>
</feature>
<name>A0A6I9X9C5_9SAUR</name>
<sequence length="140" mass="15559">QQQQQQQQEQEQLGNPRLGTGRGNGRSSRQSNEDSEDSASVHGIDGLMVPYSRIAQQQLLPLDQNSYSTDLYRQGLTPPQLPGDHLHPYDSEGVFHDMDSDTIGHLGDCLLSAAEANLLQTRVGNPIDRLYSMQNSYFTS</sequence>
<evidence type="ECO:0000313" key="3">
    <source>
        <dbReference type="RefSeq" id="XP_013910357.1"/>
    </source>
</evidence>
<evidence type="ECO:0000313" key="2">
    <source>
        <dbReference type="Proteomes" id="UP000504617"/>
    </source>
</evidence>
<dbReference type="KEGG" id="tsr:106539952"/>
<evidence type="ECO:0000256" key="1">
    <source>
        <dbReference type="SAM" id="MobiDB-lite"/>
    </source>
</evidence>
<dbReference type="AlphaFoldDB" id="A0A6I9X9C5"/>
<protein>
    <submittedName>
        <fullName evidence="3">LIM homeobox transcription factor 1-alpha-like</fullName>
    </submittedName>
</protein>
<reference evidence="3" key="1">
    <citation type="submission" date="2025-08" db="UniProtKB">
        <authorList>
            <consortium name="RefSeq"/>
        </authorList>
    </citation>
    <scope>IDENTIFICATION</scope>
</reference>
<organism evidence="2 3">
    <name type="scientific">Thamnophis sirtalis</name>
    <dbReference type="NCBI Taxonomy" id="35019"/>
    <lineage>
        <taxon>Eukaryota</taxon>
        <taxon>Metazoa</taxon>
        <taxon>Chordata</taxon>
        <taxon>Craniata</taxon>
        <taxon>Vertebrata</taxon>
        <taxon>Euteleostomi</taxon>
        <taxon>Lepidosauria</taxon>
        <taxon>Squamata</taxon>
        <taxon>Bifurcata</taxon>
        <taxon>Unidentata</taxon>
        <taxon>Episquamata</taxon>
        <taxon>Toxicofera</taxon>
        <taxon>Serpentes</taxon>
        <taxon>Colubroidea</taxon>
        <taxon>Colubridae</taxon>
        <taxon>Natricinae</taxon>
        <taxon>Thamnophis</taxon>
    </lineage>
</organism>
<keyword evidence="2" id="KW-1185">Reference proteome</keyword>
<gene>
    <name evidence="3" type="primary">LOC106539952</name>
</gene>
<accession>A0A6I9X9C5</accession>
<dbReference type="RefSeq" id="XP_013910357.1">
    <property type="nucleotide sequence ID" value="XM_014054882.1"/>
</dbReference>